<dbReference type="EMBL" id="JBHUDY010000001">
    <property type="protein sequence ID" value="MFD1610864.1"/>
    <property type="molecule type" value="Genomic_DNA"/>
</dbReference>
<protein>
    <submittedName>
        <fullName evidence="1">Uncharacterized protein</fullName>
    </submittedName>
</protein>
<gene>
    <name evidence="1" type="ORF">ACFSCW_03505</name>
</gene>
<accession>A0ABW4I193</accession>
<dbReference type="RefSeq" id="WP_380886947.1">
    <property type="nucleotide sequence ID" value="NZ_JBHUDY010000001.1"/>
</dbReference>
<name>A0ABW4I193_9SPHN</name>
<proteinExistence type="predicted"/>
<keyword evidence="2" id="KW-1185">Reference proteome</keyword>
<sequence>MRWFYLALCFAVAVAFWLGFGMPFWQAAIIGAICGALGWMRTALMSEVYDHIEERREAREDRRKRTGL</sequence>
<evidence type="ECO:0000313" key="1">
    <source>
        <dbReference type="EMBL" id="MFD1610864.1"/>
    </source>
</evidence>
<dbReference type="Proteomes" id="UP001597115">
    <property type="component" value="Unassembled WGS sequence"/>
</dbReference>
<organism evidence="1 2">
    <name type="scientific">Sphingomonas tabacisoli</name>
    <dbReference type="NCBI Taxonomy" id="2249466"/>
    <lineage>
        <taxon>Bacteria</taxon>
        <taxon>Pseudomonadati</taxon>
        <taxon>Pseudomonadota</taxon>
        <taxon>Alphaproteobacteria</taxon>
        <taxon>Sphingomonadales</taxon>
        <taxon>Sphingomonadaceae</taxon>
        <taxon>Sphingomonas</taxon>
    </lineage>
</organism>
<comment type="caution">
    <text evidence="1">The sequence shown here is derived from an EMBL/GenBank/DDBJ whole genome shotgun (WGS) entry which is preliminary data.</text>
</comment>
<reference evidence="2" key="1">
    <citation type="journal article" date="2019" name="Int. J. Syst. Evol. Microbiol.">
        <title>The Global Catalogue of Microorganisms (GCM) 10K type strain sequencing project: providing services to taxonomists for standard genome sequencing and annotation.</title>
        <authorList>
            <consortium name="The Broad Institute Genomics Platform"/>
            <consortium name="The Broad Institute Genome Sequencing Center for Infectious Disease"/>
            <person name="Wu L."/>
            <person name="Ma J."/>
        </authorList>
    </citation>
    <scope>NUCLEOTIDE SEQUENCE [LARGE SCALE GENOMIC DNA]</scope>
    <source>
        <strain evidence="2">CGMCC 1.16275</strain>
    </source>
</reference>
<evidence type="ECO:0000313" key="2">
    <source>
        <dbReference type="Proteomes" id="UP001597115"/>
    </source>
</evidence>